<evidence type="ECO:0000256" key="1">
    <source>
        <dbReference type="ARBA" id="ARBA00023002"/>
    </source>
</evidence>
<dbReference type="InterPro" id="IPR002347">
    <property type="entry name" value="SDR_fam"/>
</dbReference>
<dbReference type="GO" id="GO:0016491">
    <property type="term" value="F:oxidoreductase activity"/>
    <property type="evidence" value="ECO:0007669"/>
    <property type="project" value="UniProtKB-KW"/>
</dbReference>
<dbReference type="AlphaFoldDB" id="A0A6A6JR53"/>
<dbReference type="PANTHER" id="PTHR43157">
    <property type="entry name" value="PHOSPHATIDYLINOSITOL-GLYCAN BIOSYNTHESIS CLASS F PROTEIN-RELATED"/>
    <property type="match status" value="1"/>
</dbReference>
<dbReference type="GeneID" id="54551113"/>
<evidence type="ECO:0000313" key="3">
    <source>
        <dbReference type="Proteomes" id="UP000800097"/>
    </source>
</evidence>
<gene>
    <name evidence="2" type="ORF">EI97DRAFT_431453</name>
</gene>
<keyword evidence="1" id="KW-0560">Oxidoreductase</keyword>
<dbReference type="RefSeq" id="XP_033655725.1">
    <property type="nucleotide sequence ID" value="XM_033797938.1"/>
</dbReference>
<keyword evidence="3" id="KW-1185">Reference proteome</keyword>
<dbReference type="Proteomes" id="UP000800097">
    <property type="component" value="Unassembled WGS sequence"/>
</dbReference>
<organism evidence="2 3">
    <name type="scientific">Westerdykella ornata</name>
    <dbReference type="NCBI Taxonomy" id="318751"/>
    <lineage>
        <taxon>Eukaryota</taxon>
        <taxon>Fungi</taxon>
        <taxon>Dikarya</taxon>
        <taxon>Ascomycota</taxon>
        <taxon>Pezizomycotina</taxon>
        <taxon>Dothideomycetes</taxon>
        <taxon>Pleosporomycetidae</taxon>
        <taxon>Pleosporales</taxon>
        <taxon>Sporormiaceae</taxon>
        <taxon>Westerdykella</taxon>
    </lineage>
</organism>
<reference evidence="2" key="1">
    <citation type="journal article" date="2020" name="Stud. Mycol.">
        <title>101 Dothideomycetes genomes: a test case for predicting lifestyles and emergence of pathogens.</title>
        <authorList>
            <person name="Haridas S."/>
            <person name="Albert R."/>
            <person name="Binder M."/>
            <person name="Bloem J."/>
            <person name="Labutti K."/>
            <person name="Salamov A."/>
            <person name="Andreopoulos B."/>
            <person name="Baker S."/>
            <person name="Barry K."/>
            <person name="Bills G."/>
            <person name="Bluhm B."/>
            <person name="Cannon C."/>
            <person name="Castanera R."/>
            <person name="Culley D."/>
            <person name="Daum C."/>
            <person name="Ezra D."/>
            <person name="Gonzalez J."/>
            <person name="Henrissat B."/>
            <person name="Kuo A."/>
            <person name="Liang C."/>
            <person name="Lipzen A."/>
            <person name="Lutzoni F."/>
            <person name="Magnuson J."/>
            <person name="Mondo S."/>
            <person name="Nolan M."/>
            <person name="Ohm R."/>
            <person name="Pangilinan J."/>
            <person name="Park H.-J."/>
            <person name="Ramirez L."/>
            <person name="Alfaro M."/>
            <person name="Sun H."/>
            <person name="Tritt A."/>
            <person name="Yoshinaga Y."/>
            <person name="Zwiers L.-H."/>
            <person name="Turgeon B."/>
            <person name="Goodwin S."/>
            <person name="Spatafora J."/>
            <person name="Crous P."/>
            <person name="Grigoriev I."/>
        </authorList>
    </citation>
    <scope>NUCLEOTIDE SEQUENCE</scope>
    <source>
        <strain evidence="2">CBS 379.55</strain>
    </source>
</reference>
<dbReference type="PRINTS" id="PR00081">
    <property type="entry name" value="GDHRDH"/>
</dbReference>
<accession>A0A6A6JR53</accession>
<dbReference type="SUPFAM" id="SSF51735">
    <property type="entry name" value="NAD(P)-binding Rossmann-fold domains"/>
    <property type="match status" value="1"/>
</dbReference>
<dbReference type="Gene3D" id="3.40.50.720">
    <property type="entry name" value="NAD(P)-binding Rossmann-like Domain"/>
    <property type="match status" value="1"/>
</dbReference>
<dbReference type="PANTHER" id="PTHR43157:SF31">
    <property type="entry name" value="PHOSPHATIDYLINOSITOL-GLYCAN BIOSYNTHESIS CLASS F PROTEIN"/>
    <property type="match status" value="1"/>
</dbReference>
<evidence type="ECO:0000313" key="2">
    <source>
        <dbReference type="EMBL" id="KAF2278186.1"/>
    </source>
</evidence>
<dbReference type="InterPro" id="IPR036291">
    <property type="entry name" value="NAD(P)-bd_dom_sf"/>
</dbReference>
<protein>
    <submittedName>
        <fullName evidence="2">Putative short-chain dehydrogenase</fullName>
    </submittedName>
</protein>
<dbReference type="OrthoDB" id="542013at2759"/>
<dbReference type="EMBL" id="ML986488">
    <property type="protein sequence ID" value="KAF2278186.1"/>
    <property type="molecule type" value="Genomic_DNA"/>
</dbReference>
<dbReference type="Pfam" id="PF00106">
    <property type="entry name" value="adh_short"/>
    <property type="match status" value="1"/>
</dbReference>
<proteinExistence type="predicted"/>
<name>A0A6A6JR53_WESOR</name>
<sequence length="328" mass="36158">MSFLYSQFLVSLPRPTTSCAGKTVIVTGSNVGLGKEAARHFVRLGASSVILAVRSIEKGEAAKKDIEASTKCAKGVLQVWKLDMLSYDSVLSFAERANKELSRLDIAILNAGTASAKWTIAEQDESNITVNVVSTFLLAFALLPKLKATAKQFSTRPNLTIVSSEVHAWAKFPEKDTPPNESIFARLSQKPDTGNPDMGERYQATKLLEVLIVRAMAEEKSAAYIPITINYVNPGLCHSELSRDLGFGFEVFKFFVARSTEAGSRNLVYAGLQGPESHGHYVSDCQVHLPSKWVMSTQGWEVQRRVWKEIVEKLEKIKTGVTRSLSDE</sequence>